<keyword evidence="3 7" id="KW-0597">Phosphoprotein</keyword>
<sequence length="235" mass="26662">MPVDKNTSDTQIRLEHSLMTHIMLLQLKPTTTDGDIDSLFQSMHAMQHYIPHLVAVTTGENHSLQHKGWTHGILLHFLENQHLQQAMKQSLYQNIIEQLASLCDTWITFDIPQILPLNQVISPPPTPSAQPQTSPTTSKQTKRQRGTTRAYRQIDPRIVALTVEQLGVDEMEVVFTASFVEDLNADSLDLVEYMLALEETFHIKIPDEDISVLMRSIGDIQNYLVEKGVLQDAKN</sequence>
<dbReference type="InterPro" id="IPR036736">
    <property type="entry name" value="ACP-like_sf"/>
</dbReference>
<keyword evidence="2 7" id="KW-0444">Lipid biosynthesis</keyword>
<comment type="pathway">
    <text evidence="7">Lipid metabolism; fatty acid biosynthesis.</text>
</comment>
<feature type="domain" description="Carrier" evidence="9">
    <location>
        <begin position="152"/>
        <end position="228"/>
    </location>
</feature>
<dbReference type="SUPFAM" id="SSF47336">
    <property type="entry name" value="ACP-like"/>
    <property type="match status" value="1"/>
</dbReference>
<dbReference type="AlphaFoldDB" id="D6TLG4"/>
<dbReference type="UniPathway" id="UPA00094"/>
<feature type="compositionally biased region" description="Low complexity" evidence="8">
    <location>
        <begin position="129"/>
        <end position="139"/>
    </location>
</feature>
<dbReference type="InterPro" id="IPR009081">
    <property type="entry name" value="PP-bd_ACP"/>
</dbReference>
<dbReference type="SUPFAM" id="SSF54909">
    <property type="entry name" value="Dimeric alpha+beta barrel"/>
    <property type="match status" value="1"/>
</dbReference>
<proteinExistence type="inferred from homology"/>
<evidence type="ECO:0000256" key="8">
    <source>
        <dbReference type="SAM" id="MobiDB-lite"/>
    </source>
</evidence>
<keyword evidence="12" id="KW-1185">Reference proteome</keyword>
<keyword evidence="4 7" id="KW-0276">Fatty acid metabolism</keyword>
<keyword evidence="1 7" id="KW-0596">Phosphopantetheine</keyword>
<dbReference type="OrthoDB" id="9804551at2"/>
<dbReference type="InterPro" id="IPR003231">
    <property type="entry name" value="ACP"/>
</dbReference>
<dbReference type="PANTHER" id="PTHR20863:SF76">
    <property type="entry name" value="CARRIER DOMAIN-CONTAINING PROTEIN"/>
    <property type="match status" value="1"/>
</dbReference>
<dbReference type="Proteomes" id="UP000004508">
    <property type="component" value="Unassembled WGS sequence"/>
</dbReference>
<comment type="PTM">
    <text evidence="7">4'-phosphopantetheine is transferred from CoA to a specific serine of apo-ACP by AcpS. This modification is essential for activity because fatty acids are bound in thioester linkage to the sulfhydryl of the prosthetic group.</text>
</comment>
<comment type="similarity">
    <text evidence="7">Belongs to the acyl carrier protein (ACP) family.</text>
</comment>
<dbReference type="eggNOG" id="COG0236">
    <property type="taxonomic scope" value="Bacteria"/>
</dbReference>
<dbReference type="PROSITE" id="PS51502">
    <property type="entry name" value="S_R_A_B_BARREL"/>
    <property type="match status" value="1"/>
</dbReference>
<reference evidence="11 12" key="1">
    <citation type="journal article" date="2011" name="Stand. Genomic Sci.">
        <title>Non-contiguous finished genome sequence and contextual data of the filamentous soil bacterium Ktedonobacter racemifer type strain (SOSP1-21).</title>
        <authorList>
            <person name="Chang Y.J."/>
            <person name="Land M."/>
            <person name="Hauser L."/>
            <person name="Chertkov O."/>
            <person name="Del Rio T.G."/>
            <person name="Nolan M."/>
            <person name="Copeland A."/>
            <person name="Tice H."/>
            <person name="Cheng J.F."/>
            <person name="Lucas S."/>
            <person name="Han C."/>
            <person name="Goodwin L."/>
            <person name="Pitluck S."/>
            <person name="Ivanova N."/>
            <person name="Ovchinikova G."/>
            <person name="Pati A."/>
            <person name="Chen A."/>
            <person name="Palaniappan K."/>
            <person name="Mavromatis K."/>
            <person name="Liolios K."/>
            <person name="Brettin T."/>
            <person name="Fiebig A."/>
            <person name="Rohde M."/>
            <person name="Abt B."/>
            <person name="Goker M."/>
            <person name="Detter J.C."/>
            <person name="Woyke T."/>
            <person name="Bristow J."/>
            <person name="Eisen J.A."/>
            <person name="Markowitz V."/>
            <person name="Hugenholtz P."/>
            <person name="Kyrpides N.C."/>
            <person name="Klenk H.P."/>
            <person name="Lapidus A."/>
        </authorList>
    </citation>
    <scope>NUCLEOTIDE SEQUENCE [LARGE SCALE GENOMIC DNA]</scope>
    <source>
        <strain evidence="12">DSM 44963</strain>
    </source>
</reference>
<feature type="region of interest" description="Disordered" evidence="8">
    <location>
        <begin position="120"/>
        <end position="148"/>
    </location>
</feature>
<dbReference type="Gene3D" id="3.30.70.100">
    <property type="match status" value="1"/>
</dbReference>
<dbReference type="InParanoid" id="D6TLG4"/>
<evidence type="ECO:0000256" key="6">
    <source>
        <dbReference type="ARBA" id="ARBA00023160"/>
    </source>
</evidence>
<accession>D6TLG4</accession>
<evidence type="ECO:0000256" key="5">
    <source>
        <dbReference type="ARBA" id="ARBA00023098"/>
    </source>
</evidence>
<name>D6TLG4_KTERA</name>
<comment type="caution">
    <text evidence="11">The sequence shown here is derived from an EMBL/GenBank/DDBJ whole genome shotgun (WGS) entry which is preliminary data.</text>
</comment>
<dbReference type="Gene3D" id="1.10.1200.10">
    <property type="entry name" value="ACP-like"/>
    <property type="match status" value="1"/>
</dbReference>
<dbReference type="HAMAP" id="MF_01217">
    <property type="entry name" value="Acyl_carrier"/>
    <property type="match status" value="1"/>
</dbReference>
<evidence type="ECO:0000256" key="7">
    <source>
        <dbReference type="HAMAP-Rule" id="MF_01217"/>
    </source>
</evidence>
<evidence type="ECO:0000256" key="1">
    <source>
        <dbReference type="ARBA" id="ARBA00022450"/>
    </source>
</evidence>
<dbReference type="InterPro" id="IPR013097">
    <property type="entry name" value="Dabb"/>
</dbReference>
<dbReference type="PROSITE" id="PS50075">
    <property type="entry name" value="CARRIER"/>
    <property type="match status" value="1"/>
</dbReference>
<dbReference type="NCBIfam" id="NF002148">
    <property type="entry name" value="PRK00982.1-2"/>
    <property type="match status" value="1"/>
</dbReference>
<dbReference type="GO" id="GO:0000036">
    <property type="term" value="F:acyl carrier activity"/>
    <property type="evidence" value="ECO:0007669"/>
    <property type="project" value="UniProtKB-UniRule"/>
</dbReference>
<evidence type="ECO:0000256" key="3">
    <source>
        <dbReference type="ARBA" id="ARBA00022553"/>
    </source>
</evidence>
<comment type="subcellular location">
    <subcellularLocation>
        <location evidence="7">Cytoplasm</location>
    </subcellularLocation>
</comment>
<dbReference type="GO" id="GO:0005829">
    <property type="term" value="C:cytosol"/>
    <property type="evidence" value="ECO:0007669"/>
    <property type="project" value="TreeGrafter"/>
</dbReference>
<feature type="domain" description="Stress-response A/B barrel" evidence="10">
    <location>
        <begin position="19"/>
        <end position="111"/>
    </location>
</feature>
<comment type="function">
    <text evidence="7">Carrier of the growing fatty acid chain in fatty acid biosynthesis.</text>
</comment>
<gene>
    <name evidence="7" type="primary">acpP</name>
    <name evidence="11" type="ORF">Krac_7919</name>
</gene>
<dbReference type="Pfam" id="PF07876">
    <property type="entry name" value="Dabb"/>
    <property type="match status" value="1"/>
</dbReference>
<dbReference type="GO" id="GO:0009245">
    <property type="term" value="P:lipid A biosynthetic process"/>
    <property type="evidence" value="ECO:0007669"/>
    <property type="project" value="TreeGrafter"/>
</dbReference>
<dbReference type="InterPro" id="IPR011008">
    <property type="entry name" value="Dimeric_a/b-barrel"/>
</dbReference>
<feature type="modified residue" description="O-(pantetheine 4'-phosphoryl)serine" evidence="7">
    <location>
        <position position="187"/>
    </location>
</feature>
<evidence type="ECO:0000256" key="2">
    <source>
        <dbReference type="ARBA" id="ARBA00022516"/>
    </source>
</evidence>
<dbReference type="GO" id="GO:0016020">
    <property type="term" value="C:membrane"/>
    <property type="evidence" value="ECO:0007669"/>
    <property type="project" value="GOC"/>
</dbReference>
<evidence type="ECO:0000313" key="12">
    <source>
        <dbReference type="Proteomes" id="UP000004508"/>
    </source>
</evidence>
<evidence type="ECO:0000256" key="4">
    <source>
        <dbReference type="ARBA" id="ARBA00022832"/>
    </source>
</evidence>
<organism evidence="11 12">
    <name type="scientific">Ktedonobacter racemifer DSM 44963</name>
    <dbReference type="NCBI Taxonomy" id="485913"/>
    <lineage>
        <taxon>Bacteria</taxon>
        <taxon>Bacillati</taxon>
        <taxon>Chloroflexota</taxon>
        <taxon>Ktedonobacteria</taxon>
        <taxon>Ktedonobacterales</taxon>
        <taxon>Ktedonobacteraceae</taxon>
        <taxon>Ktedonobacter</taxon>
    </lineage>
</organism>
<dbReference type="PANTHER" id="PTHR20863">
    <property type="entry name" value="ACYL CARRIER PROTEIN"/>
    <property type="match status" value="1"/>
</dbReference>
<evidence type="ECO:0000259" key="10">
    <source>
        <dbReference type="PROSITE" id="PS51502"/>
    </source>
</evidence>
<dbReference type="Pfam" id="PF00550">
    <property type="entry name" value="PP-binding"/>
    <property type="match status" value="1"/>
</dbReference>
<dbReference type="STRING" id="485913.Krac_7919"/>
<dbReference type="GO" id="GO:0000035">
    <property type="term" value="F:acyl binding"/>
    <property type="evidence" value="ECO:0007669"/>
    <property type="project" value="TreeGrafter"/>
</dbReference>
<evidence type="ECO:0000313" key="11">
    <source>
        <dbReference type="EMBL" id="EFH86614.1"/>
    </source>
</evidence>
<keyword evidence="5 7" id="KW-0443">Lipid metabolism</keyword>
<keyword evidence="6 7" id="KW-0275">Fatty acid biosynthesis</keyword>
<dbReference type="EMBL" id="ADVG01000002">
    <property type="protein sequence ID" value="EFH86614.1"/>
    <property type="molecule type" value="Genomic_DNA"/>
</dbReference>
<keyword evidence="7" id="KW-0963">Cytoplasm</keyword>
<protein>
    <recommendedName>
        <fullName evidence="7">Acyl carrier protein</fullName>
        <shortName evidence="7">ACP</shortName>
    </recommendedName>
</protein>
<evidence type="ECO:0000259" key="9">
    <source>
        <dbReference type="PROSITE" id="PS50075"/>
    </source>
</evidence>